<keyword evidence="3" id="KW-1185">Reference proteome</keyword>
<evidence type="ECO:0000313" key="3">
    <source>
        <dbReference type="Proteomes" id="UP000499080"/>
    </source>
</evidence>
<organism evidence="2 3">
    <name type="scientific">Araneus ventricosus</name>
    <name type="common">Orbweaver spider</name>
    <name type="synonym">Epeira ventricosa</name>
    <dbReference type="NCBI Taxonomy" id="182803"/>
    <lineage>
        <taxon>Eukaryota</taxon>
        <taxon>Metazoa</taxon>
        <taxon>Ecdysozoa</taxon>
        <taxon>Arthropoda</taxon>
        <taxon>Chelicerata</taxon>
        <taxon>Arachnida</taxon>
        <taxon>Araneae</taxon>
        <taxon>Araneomorphae</taxon>
        <taxon>Entelegynae</taxon>
        <taxon>Araneoidea</taxon>
        <taxon>Araneidae</taxon>
        <taxon>Araneus</taxon>
    </lineage>
</organism>
<comment type="caution">
    <text evidence="2">The sequence shown here is derived from an EMBL/GenBank/DDBJ whole genome shotgun (WGS) entry which is preliminary data.</text>
</comment>
<name>A0A4Y2EHD9_ARAVE</name>
<dbReference type="EMBL" id="BGPR01000581">
    <property type="protein sequence ID" value="GBM27295.1"/>
    <property type="molecule type" value="Genomic_DNA"/>
</dbReference>
<reference evidence="2 3" key="1">
    <citation type="journal article" date="2019" name="Sci. Rep.">
        <title>Orb-weaving spider Araneus ventricosus genome elucidates the spidroin gene catalogue.</title>
        <authorList>
            <person name="Kono N."/>
            <person name="Nakamura H."/>
            <person name="Ohtoshi R."/>
            <person name="Moran D.A.P."/>
            <person name="Shinohara A."/>
            <person name="Yoshida Y."/>
            <person name="Fujiwara M."/>
            <person name="Mori M."/>
            <person name="Tomita M."/>
            <person name="Arakawa K."/>
        </authorList>
    </citation>
    <scope>NUCLEOTIDE SEQUENCE [LARGE SCALE GENOMIC DNA]</scope>
</reference>
<dbReference type="AlphaFoldDB" id="A0A4Y2EHD9"/>
<proteinExistence type="predicted"/>
<sequence length="125" mass="14229">MGRGWRAPSSKPNSTKDPSCVRARRTLNPTKWAKFGPPAGVAWKLGVDGSSSKKKNSLIVSSVELRKLAVSIEPPIFLNTIKDEKIFFDSQIHTSTQDMNLSLTFYALYQFFFFHCSPHMRYETR</sequence>
<protein>
    <submittedName>
        <fullName evidence="2">Uncharacterized protein</fullName>
    </submittedName>
</protein>
<dbReference type="Proteomes" id="UP000499080">
    <property type="component" value="Unassembled WGS sequence"/>
</dbReference>
<accession>A0A4Y2EHD9</accession>
<evidence type="ECO:0000256" key="1">
    <source>
        <dbReference type="SAM" id="MobiDB-lite"/>
    </source>
</evidence>
<feature type="region of interest" description="Disordered" evidence="1">
    <location>
        <begin position="1"/>
        <end position="22"/>
    </location>
</feature>
<gene>
    <name evidence="2" type="ORF">AVEN_222373_1</name>
</gene>
<evidence type="ECO:0000313" key="2">
    <source>
        <dbReference type="EMBL" id="GBM27295.1"/>
    </source>
</evidence>